<feature type="transmembrane region" description="Helical" evidence="2">
    <location>
        <begin position="247"/>
        <end position="265"/>
    </location>
</feature>
<feature type="coiled-coil region" evidence="1">
    <location>
        <begin position="52"/>
        <end position="79"/>
    </location>
</feature>
<feature type="transmembrane region" description="Helical" evidence="2">
    <location>
        <begin position="272"/>
        <end position="289"/>
    </location>
</feature>
<keyword evidence="2" id="KW-0472">Membrane</keyword>
<evidence type="ECO:0000313" key="5">
    <source>
        <dbReference type="Proteomes" id="UP000800200"/>
    </source>
</evidence>
<proteinExistence type="predicted"/>
<dbReference type="AlphaFoldDB" id="A0A6A6E0E4"/>
<dbReference type="PANTHER" id="PTHR34502:SF4">
    <property type="entry name" value="DUF6594 DOMAIN-CONTAINING PROTEIN"/>
    <property type="match status" value="1"/>
</dbReference>
<evidence type="ECO:0000256" key="1">
    <source>
        <dbReference type="SAM" id="Coils"/>
    </source>
</evidence>
<protein>
    <recommendedName>
        <fullName evidence="3">DUF6594 domain-containing protein</fullName>
    </recommendedName>
</protein>
<dbReference type="PANTHER" id="PTHR34502">
    <property type="entry name" value="DUF6594 DOMAIN-CONTAINING PROTEIN-RELATED"/>
    <property type="match status" value="1"/>
</dbReference>
<gene>
    <name evidence="4" type="ORF">K469DRAFT_750444</name>
</gene>
<dbReference type="OrthoDB" id="3533814at2759"/>
<keyword evidence="2" id="KW-1133">Transmembrane helix</keyword>
<keyword evidence="1" id="KW-0175">Coiled coil</keyword>
<organism evidence="4 5">
    <name type="scientific">Zopfia rhizophila CBS 207.26</name>
    <dbReference type="NCBI Taxonomy" id="1314779"/>
    <lineage>
        <taxon>Eukaryota</taxon>
        <taxon>Fungi</taxon>
        <taxon>Dikarya</taxon>
        <taxon>Ascomycota</taxon>
        <taxon>Pezizomycotina</taxon>
        <taxon>Dothideomycetes</taxon>
        <taxon>Dothideomycetes incertae sedis</taxon>
        <taxon>Zopfiaceae</taxon>
        <taxon>Zopfia</taxon>
    </lineage>
</organism>
<accession>A0A6A6E0E4</accession>
<keyword evidence="2" id="KW-0812">Transmembrane</keyword>
<dbReference type="EMBL" id="ML994634">
    <property type="protein sequence ID" value="KAF2185284.1"/>
    <property type="molecule type" value="Genomic_DNA"/>
</dbReference>
<evidence type="ECO:0000256" key="2">
    <source>
        <dbReference type="SAM" id="Phobius"/>
    </source>
</evidence>
<feature type="domain" description="DUF6594" evidence="3">
    <location>
        <begin position="23"/>
        <end position="284"/>
    </location>
</feature>
<evidence type="ECO:0000259" key="3">
    <source>
        <dbReference type="Pfam" id="PF20237"/>
    </source>
</evidence>
<dbReference type="Proteomes" id="UP000800200">
    <property type="component" value="Unassembled WGS sequence"/>
</dbReference>
<keyword evidence="5" id="KW-1185">Reference proteome</keyword>
<evidence type="ECO:0000313" key="4">
    <source>
        <dbReference type="EMBL" id="KAF2185284.1"/>
    </source>
</evidence>
<feature type="transmembrane region" description="Helical" evidence="2">
    <location>
        <begin position="214"/>
        <end position="235"/>
    </location>
</feature>
<reference evidence="4" key="1">
    <citation type="journal article" date="2020" name="Stud. Mycol.">
        <title>101 Dothideomycetes genomes: a test case for predicting lifestyles and emergence of pathogens.</title>
        <authorList>
            <person name="Haridas S."/>
            <person name="Albert R."/>
            <person name="Binder M."/>
            <person name="Bloem J."/>
            <person name="Labutti K."/>
            <person name="Salamov A."/>
            <person name="Andreopoulos B."/>
            <person name="Baker S."/>
            <person name="Barry K."/>
            <person name="Bills G."/>
            <person name="Bluhm B."/>
            <person name="Cannon C."/>
            <person name="Castanera R."/>
            <person name="Culley D."/>
            <person name="Daum C."/>
            <person name="Ezra D."/>
            <person name="Gonzalez J."/>
            <person name="Henrissat B."/>
            <person name="Kuo A."/>
            <person name="Liang C."/>
            <person name="Lipzen A."/>
            <person name="Lutzoni F."/>
            <person name="Magnuson J."/>
            <person name="Mondo S."/>
            <person name="Nolan M."/>
            <person name="Ohm R."/>
            <person name="Pangilinan J."/>
            <person name="Park H.-J."/>
            <person name="Ramirez L."/>
            <person name="Alfaro M."/>
            <person name="Sun H."/>
            <person name="Tritt A."/>
            <person name="Yoshinaga Y."/>
            <person name="Zwiers L.-H."/>
            <person name="Turgeon B."/>
            <person name="Goodwin S."/>
            <person name="Spatafora J."/>
            <person name="Crous P."/>
            <person name="Grigoriev I."/>
        </authorList>
    </citation>
    <scope>NUCLEOTIDE SEQUENCE</scope>
    <source>
        <strain evidence="4">CBS 207.26</strain>
    </source>
</reference>
<name>A0A6A6E0E4_9PEZI</name>
<dbReference type="InterPro" id="IPR046529">
    <property type="entry name" value="DUF6594"/>
</dbReference>
<sequence length="299" mass="33724">MAAKQHPQIKDCERYSAIRREGYTSLAAWMTLDPDKEALIFRKFDYLSARRTLHLQSQLLELEERLQNLDAEVSKNVESKKSLKKHEIFEERSGSGGSTDEQRMKLLDEIHIKLIDYHNTLLLQSQIADLSQPRTKALQAYRTYFRGKGPHDRIIFGKAQELLEDKKDLATLRPPSDVDILSRFVRDHWPQRFAELHLLPGETTLRFQEKQIQLVVGLINIVVAAILIIGAVVSLFKLRTRPDPVRLGMIAAFTAVFSVSVGLLTNAKRAEIFAATAAYAAVLVVFVSGDLGGSSKNNT</sequence>
<dbReference type="Pfam" id="PF20237">
    <property type="entry name" value="DUF6594"/>
    <property type="match status" value="1"/>
</dbReference>